<dbReference type="KEGG" id="mym:A176_002186"/>
<evidence type="ECO:0000313" key="1">
    <source>
        <dbReference type="EMBL" id="AKQ65274.1"/>
    </source>
</evidence>
<dbReference type="eggNOG" id="COG2835">
    <property type="taxonomic scope" value="Bacteria"/>
</dbReference>
<dbReference type="InterPro" id="IPR005651">
    <property type="entry name" value="Trm112-like"/>
</dbReference>
<dbReference type="Gene3D" id="2.20.25.10">
    <property type="match status" value="1"/>
</dbReference>
<dbReference type="PATRIC" id="fig|1297742.4.peg.2211"/>
<keyword evidence="2" id="KW-1185">Reference proteome</keyword>
<dbReference type="Proteomes" id="UP000009026">
    <property type="component" value="Chromosome"/>
</dbReference>
<proteinExistence type="predicted"/>
<dbReference type="EMBL" id="CP012109">
    <property type="protein sequence ID" value="AKQ65274.1"/>
    <property type="molecule type" value="Genomic_DNA"/>
</dbReference>
<dbReference type="SUPFAM" id="SSF158997">
    <property type="entry name" value="Trm112p-like"/>
    <property type="match status" value="1"/>
</dbReference>
<name>A0A0H4WR69_9BACT</name>
<dbReference type="Pfam" id="PF03966">
    <property type="entry name" value="Trm112p"/>
    <property type="match status" value="1"/>
</dbReference>
<evidence type="ECO:0000313" key="2">
    <source>
        <dbReference type="Proteomes" id="UP000009026"/>
    </source>
</evidence>
<dbReference type="AlphaFoldDB" id="A0A0H4WR69"/>
<sequence length="60" mass="6203">MPPLPPVVLDVLGCPHCKGALDEMGAQVACPRCGLSWPVEDGIPRLTPERAVAVTPLTGA</sequence>
<reference evidence="1 2" key="1">
    <citation type="journal article" date="2016" name="PLoS ONE">
        <title>Complete Genome Sequence and Comparative Genomics of a Novel Myxobacterium Myxococcus hansupus.</title>
        <authorList>
            <person name="Sharma G."/>
            <person name="Narwani T."/>
            <person name="Subramanian S."/>
        </authorList>
    </citation>
    <scope>NUCLEOTIDE SEQUENCE [LARGE SCALE GENOMIC DNA]</scope>
    <source>
        <strain evidence="2">mixupus</strain>
    </source>
</reference>
<organism evidence="1 2">
    <name type="scientific">Pseudomyxococcus hansupus</name>
    <dbReference type="NCBI Taxonomy" id="1297742"/>
    <lineage>
        <taxon>Bacteria</taxon>
        <taxon>Pseudomonadati</taxon>
        <taxon>Myxococcota</taxon>
        <taxon>Myxococcia</taxon>
        <taxon>Myxococcales</taxon>
        <taxon>Cystobacterineae</taxon>
        <taxon>Myxococcaceae</taxon>
        <taxon>Pseudomyxococcus</taxon>
    </lineage>
</organism>
<dbReference type="STRING" id="1297742.A176_002186"/>
<gene>
    <name evidence="1" type="ORF">A176_002186</name>
</gene>
<evidence type="ECO:0008006" key="3">
    <source>
        <dbReference type="Google" id="ProtNLM"/>
    </source>
</evidence>
<accession>A0A0H4WR69</accession>
<protein>
    <recommendedName>
        <fullName evidence="3">Trm112 family protein</fullName>
    </recommendedName>
</protein>